<feature type="compositionally biased region" description="Acidic residues" evidence="2">
    <location>
        <begin position="218"/>
        <end position="229"/>
    </location>
</feature>
<feature type="domain" description="CS" evidence="3">
    <location>
        <begin position="6"/>
        <end position="109"/>
    </location>
</feature>
<dbReference type="SUPFAM" id="SSF49764">
    <property type="entry name" value="HSP20-like chaperones"/>
    <property type="match status" value="1"/>
</dbReference>
<accession>A0A0J0XP22</accession>
<evidence type="ECO:0000256" key="1">
    <source>
        <dbReference type="ARBA" id="ARBA00025733"/>
    </source>
</evidence>
<dbReference type="GO" id="GO:0005634">
    <property type="term" value="C:nucleus"/>
    <property type="evidence" value="ECO:0007669"/>
    <property type="project" value="TreeGrafter"/>
</dbReference>
<dbReference type="AlphaFoldDB" id="A0A0J0XP22"/>
<proteinExistence type="inferred from homology"/>
<protein>
    <submittedName>
        <fullName evidence="4">HSP20-like chaperone</fullName>
    </submittedName>
</protein>
<comment type="similarity">
    <text evidence="1">Belongs to the p23/wos2 family.</text>
</comment>
<feature type="compositionally biased region" description="Basic and acidic residues" evidence="2">
    <location>
        <begin position="230"/>
        <end position="249"/>
    </location>
</feature>
<dbReference type="Proteomes" id="UP000053611">
    <property type="component" value="Unassembled WGS sequence"/>
</dbReference>
<dbReference type="EMBL" id="KQ087201">
    <property type="protein sequence ID" value="KLT42802.1"/>
    <property type="molecule type" value="Genomic_DNA"/>
</dbReference>
<sequence>MSAPKPLHPEVLYAERSSATEPEKNIIYLTFNVPNIQGEPNLDITEDQISFSASSGNPEKGIPVKEWSCDLDLYAKIVPSETKKQLNSRHLMLVLRKKEAQAEYWPRLTKEKPNRNWIKTDFSKWVDEDEQDGEEEVDTGGMGGMDMASMMGGGGMPGMGGMGGMPGMGGMGGMGGGPGGMDMASLLGGMGGGAGGAGGMDFAKMMEQMGGAGGMPNFDDEDLEDVDDATPDKAEGKDAGKDAGKKADAAVEDVE</sequence>
<dbReference type="InterPro" id="IPR007052">
    <property type="entry name" value="CS_dom"/>
</dbReference>
<evidence type="ECO:0000313" key="5">
    <source>
        <dbReference type="Proteomes" id="UP000053611"/>
    </source>
</evidence>
<dbReference type="STRING" id="879819.A0A0J0XP22"/>
<dbReference type="OrthoDB" id="1564555at2759"/>
<reference evidence="4 5" key="1">
    <citation type="submission" date="2015-03" db="EMBL/GenBank/DDBJ databases">
        <title>Genomics and transcriptomics of the oil-accumulating basidiomycete yeast T. oleaginosus allow insights into substrate utilization and the diverse evolutionary trajectories of mating systems in fungi.</title>
        <authorList>
            <consortium name="DOE Joint Genome Institute"/>
            <person name="Kourist R."/>
            <person name="Kracht O."/>
            <person name="Bracharz F."/>
            <person name="Lipzen A."/>
            <person name="Nolan M."/>
            <person name="Ohm R."/>
            <person name="Grigoriev I."/>
            <person name="Sun S."/>
            <person name="Heitman J."/>
            <person name="Bruck T."/>
            <person name="Nowrousian M."/>
        </authorList>
    </citation>
    <scope>NUCLEOTIDE SEQUENCE [LARGE SCALE GENOMIC DNA]</scope>
    <source>
        <strain evidence="4 5">IBC0246</strain>
    </source>
</reference>
<dbReference type="GO" id="GO:0005829">
    <property type="term" value="C:cytosol"/>
    <property type="evidence" value="ECO:0007669"/>
    <property type="project" value="TreeGrafter"/>
</dbReference>
<dbReference type="GO" id="GO:0051131">
    <property type="term" value="P:chaperone-mediated protein complex assembly"/>
    <property type="evidence" value="ECO:0007669"/>
    <property type="project" value="TreeGrafter"/>
</dbReference>
<feature type="region of interest" description="Disordered" evidence="2">
    <location>
        <begin position="208"/>
        <end position="255"/>
    </location>
</feature>
<dbReference type="PANTHER" id="PTHR22932">
    <property type="entry name" value="TELOMERASE-BINDING PROTEIN P23 HSP90 CO-CHAPERONE"/>
    <property type="match status" value="1"/>
</dbReference>
<dbReference type="CDD" id="cd06465">
    <property type="entry name" value="p23_hB-ind1_like"/>
    <property type="match status" value="1"/>
</dbReference>
<keyword evidence="5" id="KW-1185">Reference proteome</keyword>
<dbReference type="GO" id="GO:0051879">
    <property type="term" value="F:Hsp90 protein binding"/>
    <property type="evidence" value="ECO:0007669"/>
    <property type="project" value="InterPro"/>
</dbReference>
<dbReference type="PROSITE" id="PS51203">
    <property type="entry name" value="CS"/>
    <property type="match status" value="1"/>
</dbReference>
<organism evidence="4 5">
    <name type="scientific">Cutaneotrichosporon oleaginosum</name>
    <dbReference type="NCBI Taxonomy" id="879819"/>
    <lineage>
        <taxon>Eukaryota</taxon>
        <taxon>Fungi</taxon>
        <taxon>Dikarya</taxon>
        <taxon>Basidiomycota</taxon>
        <taxon>Agaricomycotina</taxon>
        <taxon>Tremellomycetes</taxon>
        <taxon>Trichosporonales</taxon>
        <taxon>Trichosporonaceae</taxon>
        <taxon>Cutaneotrichosporon</taxon>
    </lineage>
</organism>
<dbReference type="GO" id="GO:0051087">
    <property type="term" value="F:protein-folding chaperone binding"/>
    <property type="evidence" value="ECO:0007669"/>
    <property type="project" value="TreeGrafter"/>
</dbReference>
<dbReference type="InterPro" id="IPR045250">
    <property type="entry name" value="p23-like"/>
</dbReference>
<evidence type="ECO:0000256" key="2">
    <source>
        <dbReference type="SAM" id="MobiDB-lite"/>
    </source>
</evidence>
<dbReference type="PANTHER" id="PTHR22932:SF1">
    <property type="entry name" value="CO-CHAPERONE PROTEIN DAF-41"/>
    <property type="match status" value="1"/>
</dbReference>
<name>A0A0J0XP22_9TREE</name>
<dbReference type="GO" id="GO:0006457">
    <property type="term" value="P:protein folding"/>
    <property type="evidence" value="ECO:0007669"/>
    <property type="project" value="TreeGrafter"/>
</dbReference>
<dbReference type="InterPro" id="IPR008978">
    <property type="entry name" value="HSP20-like_chaperone"/>
</dbReference>
<gene>
    <name evidence="4" type="ORF">CC85DRAFT_285149</name>
</gene>
<dbReference type="GeneID" id="28983593"/>
<dbReference type="Gene3D" id="2.60.40.790">
    <property type="match status" value="1"/>
</dbReference>
<evidence type="ECO:0000259" key="3">
    <source>
        <dbReference type="PROSITE" id="PS51203"/>
    </source>
</evidence>
<evidence type="ECO:0000313" key="4">
    <source>
        <dbReference type="EMBL" id="KLT42802.1"/>
    </source>
</evidence>